<evidence type="ECO:0000256" key="5">
    <source>
        <dbReference type="SAM" id="MobiDB-lite"/>
    </source>
</evidence>
<feature type="region of interest" description="Disordered" evidence="5">
    <location>
        <begin position="122"/>
        <end position="185"/>
    </location>
</feature>
<dbReference type="EMBL" id="VCEA01007941">
    <property type="protein sequence ID" value="KAB0337649.1"/>
    <property type="molecule type" value="Genomic_DNA"/>
</dbReference>
<keyword evidence="4" id="KW-0472">Membrane</keyword>
<dbReference type="InterPro" id="IPR010999">
    <property type="entry name" value="Retrovr_matrix"/>
</dbReference>
<dbReference type="GO" id="GO:0008270">
    <property type="term" value="F:zinc ion binding"/>
    <property type="evidence" value="ECO:0007669"/>
    <property type="project" value="InterPro"/>
</dbReference>
<dbReference type="SUPFAM" id="SSF57756">
    <property type="entry name" value="Retrovirus zinc finger-like domains"/>
    <property type="match status" value="1"/>
</dbReference>
<dbReference type="AlphaFoldDB" id="A0A5N3UM58"/>
<feature type="compositionally biased region" description="Basic and acidic residues" evidence="5">
    <location>
        <begin position="466"/>
        <end position="478"/>
    </location>
</feature>
<feature type="domain" description="Gamma-retroviral matrix protein" evidence="6">
    <location>
        <begin position="34"/>
        <end position="100"/>
    </location>
</feature>
<name>A0A5N3UM58_MUNMU</name>
<dbReference type="GO" id="GO:0019068">
    <property type="term" value="P:virion assembly"/>
    <property type="evidence" value="ECO:0007669"/>
    <property type="project" value="InterPro"/>
</dbReference>
<feature type="compositionally biased region" description="Low complexity" evidence="5">
    <location>
        <begin position="168"/>
        <end position="181"/>
    </location>
</feature>
<evidence type="ECO:0000313" key="8">
    <source>
        <dbReference type="EMBL" id="KAB0337649.1"/>
    </source>
</evidence>
<evidence type="ECO:0000256" key="4">
    <source>
        <dbReference type="ARBA" id="ARBA00023136"/>
    </source>
</evidence>
<dbReference type="Pfam" id="PF02093">
    <property type="entry name" value="Gag_p30"/>
    <property type="match status" value="1"/>
</dbReference>
<dbReference type="InterPro" id="IPR050462">
    <property type="entry name" value="Retroviral_Gag-Pol_poly"/>
</dbReference>
<gene>
    <name evidence="8" type="ORF">FD754_025066</name>
</gene>
<evidence type="ECO:0000313" key="9">
    <source>
        <dbReference type="Proteomes" id="UP000326458"/>
    </source>
</evidence>
<organism evidence="8 9">
    <name type="scientific">Muntiacus muntjak</name>
    <name type="common">Barking deer</name>
    <name type="synonym">Indian muntjac</name>
    <dbReference type="NCBI Taxonomy" id="9888"/>
    <lineage>
        <taxon>Eukaryota</taxon>
        <taxon>Metazoa</taxon>
        <taxon>Chordata</taxon>
        <taxon>Craniata</taxon>
        <taxon>Vertebrata</taxon>
        <taxon>Euteleostomi</taxon>
        <taxon>Mammalia</taxon>
        <taxon>Eutheria</taxon>
        <taxon>Laurasiatheria</taxon>
        <taxon>Artiodactyla</taxon>
        <taxon>Ruminantia</taxon>
        <taxon>Pecora</taxon>
        <taxon>Cervidae</taxon>
        <taxon>Muntiacinae</taxon>
        <taxon>Muntiacus</taxon>
    </lineage>
</organism>
<dbReference type="GO" id="GO:0003676">
    <property type="term" value="F:nucleic acid binding"/>
    <property type="evidence" value="ECO:0007669"/>
    <property type="project" value="InterPro"/>
</dbReference>
<feature type="compositionally biased region" description="Polar residues" evidence="5">
    <location>
        <begin position="434"/>
        <end position="443"/>
    </location>
</feature>
<protein>
    <recommendedName>
        <fullName evidence="10">CCHC-type domain-containing protein</fullName>
    </recommendedName>
</protein>
<evidence type="ECO:0000259" key="6">
    <source>
        <dbReference type="Pfam" id="PF01140"/>
    </source>
</evidence>
<keyword evidence="2" id="KW-1032">Host cell membrane</keyword>
<feature type="domain" description="Core shell protein Gag P30" evidence="7">
    <location>
        <begin position="260"/>
        <end position="384"/>
    </location>
</feature>
<dbReference type="SUPFAM" id="SSF47943">
    <property type="entry name" value="Retrovirus capsid protein, N-terminal core domain"/>
    <property type="match status" value="1"/>
</dbReference>
<evidence type="ECO:0000256" key="2">
    <source>
        <dbReference type="ARBA" id="ARBA00022511"/>
    </source>
</evidence>
<dbReference type="InterPro" id="IPR036875">
    <property type="entry name" value="Znf_CCHC_sf"/>
</dbReference>
<comment type="caution">
    <text evidence="8">The sequence shown here is derived from an EMBL/GenBank/DDBJ whole genome shotgun (WGS) entry which is preliminary data.</text>
</comment>
<proteinExistence type="predicted"/>
<dbReference type="InterPro" id="IPR008919">
    <property type="entry name" value="Retrov_capsid_N"/>
</dbReference>
<sequence>MGGSGSKATVLENMIKNFKKGFDGDYGKKMTPGRLRTLCEVEWPSMGVGWPPEGTMDLNLIKAVYAIVTGKPGHPDQFPYIDSWLGIAQDPPKWARFYAHGGEGKILMAQKITEDAKEILQDPEGDELPPPPQRPVSLLDSSAVPTAPQVVEPPSRQAPASTGGAMGPPDSTTPDAAPTFPKLYPPLPVKEKIPLQMPLREVQQPPMIGEDGNYHQAPVTYYYQPFSSTDILNWQKHTPSYSKWLQEMVPEGTANPEGWIEQAFPTDRPNWDYNTEEGKIQLERYRTAIIQGLRRGARRPMDMSKPAGIVQKGNESPSEFYERLCEAYRLYTPIDPEATGSQIVINSSFISQAFPDIKRKLQKTEGVLSMSSSQLIEIADKVFRNRDTEIEKKYEKRYKDEQRRTDERFAMLAAALGKSSGDFSTAKAKKTPLASRSGQPSNRSQRRPRAPLQPNQCARCRGFGHWKNECPEGRRENKSLPVAELTNIETE</sequence>
<dbReference type="Gene3D" id="1.10.375.10">
    <property type="entry name" value="Human Immunodeficiency Virus Type 1 Capsid Protein"/>
    <property type="match status" value="1"/>
</dbReference>
<evidence type="ECO:0008006" key="10">
    <source>
        <dbReference type="Google" id="ProtNLM"/>
    </source>
</evidence>
<evidence type="ECO:0000256" key="3">
    <source>
        <dbReference type="ARBA" id="ARBA00022870"/>
    </source>
</evidence>
<keyword evidence="3" id="KW-1043">Host membrane</keyword>
<dbReference type="InterPro" id="IPR036946">
    <property type="entry name" value="G_retro_matrix_sf"/>
</dbReference>
<feature type="region of interest" description="Disordered" evidence="5">
    <location>
        <begin position="421"/>
        <end position="491"/>
    </location>
</feature>
<dbReference type="InterPro" id="IPR000840">
    <property type="entry name" value="G_retro_matrix"/>
</dbReference>
<evidence type="ECO:0000259" key="7">
    <source>
        <dbReference type="Pfam" id="PF02093"/>
    </source>
</evidence>
<dbReference type="Gene3D" id="1.10.150.180">
    <property type="entry name" value="Gamma-retroviral matrix domain"/>
    <property type="match status" value="1"/>
</dbReference>
<dbReference type="SUPFAM" id="SSF47836">
    <property type="entry name" value="Retroviral matrix proteins"/>
    <property type="match status" value="1"/>
</dbReference>
<keyword evidence="9" id="KW-1185">Reference proteome</keyword>
<dbReference type="Pfam" id="PF01140">
    <property type="entry name" value="Gag_MA"/>
    <property type="match status" value="1"/>
</dbReference>
<reference evidence="8 9" key="1">
    <citation type="submission" date="2019-06" db="EMBL/GenBank/DDBJ databases">
        <title>Discovery of a novel chromosome fission-fusion reversal in muntjac.</title>
        <authorList>
            <person name="Mudd A.B."/>
            <person name="Bredeson J.V."/>
            <person name="Baum R."/>
            <person name="Hockemeyer D."/>
            <person name="Rokhsar D.S."/>
        </authorList>
    </citation>
    <scope>NUCLEOTIDE SEQUENCE [LARGE SCALE GENOMIC DNA]</scope>
    <source>
        <strain evidence="8">UTSW_UCB_Mm</strain>
        <tissue evidence="8">Fibroblast cell line</tissue>
    </source>
</reference>
<evidence type="ECO:0000256" key="1">
    <source>
        <dbReference type="ARBA" id="ARBA00004165"/>
    </source>
</evidence>
<dbReference type="InterPro" id="IPR003036">
    <property type="entry name" value="Gag_P30"/>
</dbReference>
<dbReference type="PANTHER" id="PTHR33166">
    <property type="entry name" value="GAG_P30 DOMAIN-CONTAINING PROTEIN"/>
    <property type="match status" value="1"/>
</dbReference>
<dbReference type="Proteomes" id="UP000326458">
    <property type="component" value="Unassembled WGS sequence"/>
</dbReference>
<accession>A0A5N3UM58</accession>
<dbReference type="Gene3D" id="4.10.60.10">
    <property type="entry name" value="Zinc finger, CCHC-type"/>
    <property type="match status" value="1"/>
</dbReference>
<comment type="subcellular location">
    <subcellularLocation>
        <location evidence="1">Host cell membrane</location>
    </subcellularLocation>
</comment>